<name>A0A022REA6_ERYGU</name>
<reference evidence="3 4" key="1">
    <citation type="journal article" date="2013" name="Proc. Natl. Acad. Sci. U.S.A.">
        <title>Fine-scale variation in meiotic recombination in Mimulus inferred from population shotgun sequencing.</title>
        <authorList>
            <person name="Hellsten U."/>
            <person name="Wright K.M."/>
            <person name="Jenkins J."/>
            <person name="Shu S."/>
            <person name="Yuan Y."/>
            <person name="Wessler S.R."/>
            <person name="Schmutz J."/>
            <person name="Willis J.H."/>
            <person name="Rokhsar D.S."/>
        </authorList>
    </citation>
    <scope>NUCLEOTIDE SEQUENCE [LARGE SCALE GENOMIC DNA]</scope>
    <source>
        <strain evidence="4">cv. DUN x IM62</strain>
    </source>
</reference>
<keyword evidence="4" id="KW-1185">Reference proteome</keyword>
<gene>
    <name evidence="3" type="ORF">MIMGU_mgv1a012079mg</name>
</gene>
<dbReference type="GO" id="GO:0008356">
    <property type="term" value="P:asymmetric cell division"/>
    <property type="evidence" value="ECO:0007669"/>
    <property type="project" value="InterPro"/>
</dbReference>
<evidence type="ECO:0000313" key="3">
    <source>
        <dbReference type="EMBL" id="EYU38521.1"/>
    </source>
</evidence>
<dbReference type="AlphaFoldDB" id="A0A022REA6"/>
<evidence type="ECO:0000256" key="2">
    <source>
        <dbReference type="SAM" id="MobiDB-lite"/>
    </source>
</evidence>
<evidence type="ECO:0000313" key="4">
    <source>
        <dbReference type="Proteomes" id="UP000030748"/>
    </source>
</evidence>
<organism evidence="3 4">
    <name type="scientific">Erythranthe guttata</name>
    <name type="common">Yellow monkey flower</name>
    <name type="synonym">Mimulus guttatus</name>
    <dbReference type="NCBI Taxonomy" id="4155"/>
    <lineage>
        <taxon>Eukaryota</taxon>
        <taxon>Viridiplantae</taxon>
        <taxon>Streptophyta</taxon>
        <taxon>Embryophyta</taxon>
        <taxon>Tracheophyta</taxon>
        <taxon>Spermatophyta</taxon>
        <taxon>Magnoliopsida</taxon>
        <taxon>eudicotyledons</taxon>
        <taxon>Gunneridae</taxon>
        <taxon>Pentapetalae</taxon>
        <taxon>asterids</taxon>
        <taxon>lamiids</taxon>
        <taxon>Lamiales</taxon>
        <taxon>Phrymaceae</taxon>
        <taxon>Erythranthe</taxon>
    </lineage>
</organism>
<dbReference type="PANTHER" id="PTHR33476:SF4">
    <property type="entry name" value="POLAR LOCALIZATION DURING ASYMMETRIC DIVISION AND PROTEIN"/>
    <property type="match status" value="1"/>
</dbReference>
<protein>
    <submittedName>
        <fullName evidence="3">Uncharacterized protein</fullName>
    </submittedName>
</protein>
<feature type="region of interest" description="Disordered" evidence="2">
    <location>
        <begin position="227"/>
        <end position="262"/>
    </location>
</feature>
<dbReference type="EMBL" id="KI630480">
    <property type="protein sequence ID" value="EYU38521.1"/>
    <property type="molecule type" value="Genomic_DNA"/>
</dbReference>
<sequence>MVVVDQRGNCSGKRVSVCLKKRRTGKHAAGNCESCASKDSSFGLGVGIGMMYVVSAGKAEISKLNCAMDETAKIVQELKSEISTRKNEHTSSIALNESGKNKKHIKRCYSDPLSPNPEVMEMDQLEAELESELQKLPWCATASSGSEGRPDFFEAEILAKEVKSDGVLPDELDTKLCHLLIEQQESQIVELEAELHNAHSKLHEKEAELEALKDCVKRLTEFSLASASDEEIEDKEEDVKARDGIEENVTESMVGMKQTIGY</sequence>
<dbReference type="eggNOG" id="ENOG502QUPV">
    <property type="taxonomic scope" value="Eukaryota"/>
</dbReference>
<keyword evidence="1" id="KW-0175">Coiled coil</keyword>
<proteinExistence type="predicted"/>
<evidence type="ECO:0000256" key="1">
    <source>
        <dbReference type="SAM" id="Coils"/>
    </source>
</evidence>
<dbReference type="InterPro" id="IPR040348">
    <property type="entry name" value="POLAR-like"/>
</dbReference>
<feature type="coiled-coil region" evidence="1">
    <location>
        <begin position="181"/>
        <end position="215"/>
    </location>
</feature>
<dbReference type="Proteomes" id="UP000030748">
    <property type="component" value="Unassembled WGS sequence"/>
</dbReference>
<dbReference type="PANTHER" id="PTHR33476">
    <property type="entry name" value="EMB|CAB62613.1"/>
    <property type="match status" value="1"/>
</dbReference>
<accession>A0A022REA6</accession>